<sequence>MGPVSLLEDKLKVRKRISESAGDGPSEPVGGQVESEELSQASYSRGDRARKARVSDRELFEARELGDGGAGYWACEVREVVEVDVSEDGEVADDGRDWAGYGGTLRPCHCGRSRGRFHDERAKGVPKIL</sequence>
<evidence type="ECO:0000313" key="2">
    <source>
        <dbReference type="EMBL" id="ONK55086.1"/>
    </source>
</evidence>
<keyword evidence="3" id="KW-1185">Reference proteome</keyword>
<gene>
    <name evidence="2" type="ORF">A4U43_UnF7780</name>
</gene>
<dbReference type="Gramene" id="ONK55086">
    <property type="protein sequence ID" value="ONK55086"/>
    <property type="gene ID" value="A4U43_UnF7780"/>
</dbReference>
<dbReference type="AlphaFoldDB" id="A0A1R3L651"/>
<organism evidence="2 3">
    <name type="scientific">Asparagus officinalis</name>
    <name type="common">Garden asparagus</name>
    <dbReference type="NCBI Taxonomy" id="4686"/>
    <lineage>
        <taxon>Eukaryota</taxon>
        <taxon>Viridiplantae</taxon>
        <taxon>Streptophyta</taxon>
        <taxon>Embryophyta</taxon>
        <taxon>Tracheophyta</taxon>
        <taxon>Spermatophyta</taxon>
        <taxon>Magnoliopsida</taxon>
        <taxon>Liliopsida</taxon>
        <taxon>Asparagales</taxon>
        <taxon>Asparagaceae</taxon>
        <taxon>Asparagoideae</taxon>
        <taxon>Asparagus</taxon>
    </lineage>
</organism>
<dbReference type="EMBL" id="KV863788">
    <property type="protein sequence ID" value="ONK55086.1"/>
    <property type="molecule type" value="Genomic_DNA"/>
</dbReference>
<protein>
    <submittedName>
        <fullName evidence="2">Uncharacterized protein</fullName>
    </submittedName>
</protein>
<feature type="region of interest" description="Disordered" evidence="1">
    <location>
        <begin position="15"/>
        <end position="49"/>
    </location>
</feature>
<accession>A0A1R3L651</accession>
<reference evidence="3" key="1">
    <citation type="journal article" date="2017" name="Nat. Commun.">
        <title>The asparagus genome sheds light on the origin and evolution of a young Y chromosome.</title>
        <authorList>
            <person name="Harkess A."/>
            <person name="Zhou J."/>
            <person name="Xu C."/>
            <person name="Bowers J.E."/>
            <person name="Van der Hulst R."/>
            <person name="Ayyampalayam S."/>
            <person name="Mercati F."/>
            <person name="Riccardi P."/>
            <person name="McKain M.R."/>
            <person name="Kakrana A."/>
            <person name="Tang H."/>
            <person name="Ray J."/>
            <person name="Groenendijk J."/>
            <person name="Arikit S."/>
            <person name="Mathioni S.M."/>
            <person name="Nakano M."/>
            <person name="Shan H."/>
            <person name="Telgmann-Rauber A."/>
            <person name="Kanno A."/>
            <person name="Yue Z."/>
            <person name="Chen H."/>
            <person name="Li W."/>
            <person name="Chen Y."/>
            <person name="Xu X."/>
            <person name="Zhang Y."/>
            <person name="Luo S."/>
            <person name="Chen H."/>
            <person name="Gao J."/>
            <person name="Mao Z."/>
            <person name="Pires J.C."/>
            <person name="Luo M."/>
            <person name="Kudrna D."/>
            <person name="Wing R.A."/>
            <person name="Meyers B.C."/>
            <person name="Yi K."/>
            <person name="Kong H."/>
            <person name="Lavrijsen P."/>
            <person name="Sunseri F."/>
            <person name="Falavigna A."/>
            <person name="Ye Y."/>
            <person name="Leebens-Mack J.H."/>
            <person name="Chen G."/>
        </authorList>
    </citation>
    <scope>NUCLEOTIDE SEQUENCE [LARGE SCALE GENOMIC DNA]</scope>
    <source>
        <strain evidence="3">cv. DH0086</strain>
    </source>
</reference>
<dbReference type="Proteomes" id="UP000243459">
    <property type="component" value="Unassembled WGS sequence"/>
</dbReference>
<evidence type="ECO:0000256" key="1">
    <source>
        <dbReference type="SAM" id="MobiDB-lite"/>
    </source>
</evidence>
<name>A0A1R3L651_ASPOF</name>
<evidence type="ECO:0000313" key="3">
    <source>
        <dbReference type="Proteomes" id="UP000243459"/>
    </source>
</evidence>
<proteinExistence type="predicted"/>